<protein>
    <recommendedName>
        <fullName evidence="8">MAPEG family protein</fullName>
    </recommendedName>
</protein>
<dbReference type="InterPro" id="IPR001129">
    <property type="entry name" value="Membr-assoc_MAPEG"/>
</dbReference>
<dbReference type="SUPFAM" id="SSF161084">
    <property type="entry name" value="MAPEG domain-like"/>
    <property type="match status" value="1"/>
</dbReference>
<reference evidence="6 7" key="1">
    <citation type="submission" date="2024-06" db="EMBL/GenBank/DDBJ databases">
        <title>Genomic Encyclopedia of Type Strains, Phase IV (KMG-IV): sequencing the most valuable type-strain genomes for metagenomic binning, comparative biology and taxonomic classification.</title>
        <authorList>
            <person name="Goeker M."/>
        </authorList>
    </citation>
    <scope>NUCLEOTIDE SEQUENCE [LARGE SCALE GENOMIC DNA]</scope>
    <source>
        <strain evidence="6 7">DSM 27865</strain>
    </source>
</reference>
<feature type="transmembrane region" description="Helical" evidence="5">
    <location>
        <begin position="115"/>
        <end position="137"/>
    </location>
</feature>
<keyword evidence="4 5" id="KW-0472">Membrane</keyword>
<feature type="transmembrane region" description="Helical" evidence="5">
    <location>
        <begin position="6"/>
        <end position="26"/>
    </location>
</feature>
<keyword evidence="3 5" id="KW-1133">Transmembrane helix</keyword>
<name>A0ABV2MU21_9HYPH</name>
<evidence type="ECO:0000313" key="7">
    <source>
        <dbReference type="Proteomes" id="UP001549076"/>
    </source>
</evidence>
<evidence type="ECO:0000256" key="5">
    <source>
        <dbReference type="SAM" id="Phobius"/>
    </source>
</evidence>
<sequence>MNPTAMLWPMVAHFVLVAALYALLGLRRRQAVQSGKVRPSQWKLRSNGEPEISATVSNNIMNQFELPVLFHVVCLALYVTAGVSWIAVILAWLFVALRYVHAFEHVTSNRPPLRGMIFGAGFLVLVLMWGCFALHLAGLA</sequence>
<comment type="subcellular location">
    <subcellularLocation>
        <location evidence="1">Membrane</location>
    </subcellularLocation>
</comment>
<evidence type="ECO:0000256" key="1">
    <source>
        <dbReference type="ARBA" id="ARBA00004370"/>
    </source>
</evidence>
<dbReference type="Gene3D" id="1.20.120.550">
    <property type="entry name" value="Membrane associated eicosanoid/glutathione metabolism-like domain"/>
    <property type="match status" value="1"/>
</dbReference>
<dbReference type="RefSeq" id="WP_354192401.1">
    <property type="nucleotide sequence ID" value="NZ_JBEPML010000001.1"/>
</dbReference>
<organism evidence="6 7">
    <name type="scientific">Aquamicrobium terrae</name>
    <dbReference type="NCBI Taxonomy" id="1324945"/>
    <lineage>
        <taxon>Bacteria</taxon>
        <taxon>Pseudomonadati</taxon>
        <taxon>Pseudomonadota</taxon>
        <taxon>Alphaproteobacteria</taxon>
        <taxon>Hyphomicrobiales</taxon>
        <taxon>Phyllobacteriaceae</taxon>
        <taxon>Aquamicrobium</taxon>
    </lineage>
</organism>
<keyword evidence="2 5" id="KW-0812">Transmembrane</keyword>
<keyword evidence="7" id="KW-1185">Reference proteome</keyword>
<dbReference type="EMBL" id="JBEPML010000001">
    <property type="protein sequence ID" value="MET3790294.1"/>
    <property type="molecule type" value="Genomic_DNA"/>
</dbReference>
<feature type="transmembrane region" description="Helical" evidence="5">
    <location>
        <begin position="68"/>
        <end position="95"/>
    </location>
</feature>
<evidence type="ECO:0000256" key="2">
    <source>
        <dbReference type="ARBA" id="ARBA00022692"/>
    </source>
</evidence>
<accession>A0ABV2MU21</accession>
<comment type="caution">
    <text evidence="6">The sequence shown here is derived from an EMBL/GenBank/DDBJ whole genome shotgun (WGS) entry which is preliminary data.</text>
</comment>
<evidence type="ECO:0000256" key="4">
    <source>
        <dbReference type="ARBA" id="ARBA00023136"/>
    </source>
</evidence>
<dbReference type="Pfam" id="PF01124">
    <property type="entry name" value="MAPEG"/>
    <property type="match status" value="1"/>
</dbReference>
<dbReference type="InterPro" id="IPR023352">
    <property type="entry name" value="MAPEG-like_dom_sf"/>
</dbReference>
<gene>
    <name evidence="6" type="ORF">ABID37_000478</name>
</gene>
<evidence type="ECO:0008006" key="8">
    <source>
        <dbReference type="Google" id="ProtNLM"/>
    </source>
</evidence>
<proteinExistence type="predicted"/>
<dbReference type="Proteomes" id="UP001549076">
    <property type="component" value="Unassembled WGS sequence"/>
</dbReference>
<evidence type="ECO:0000256" key="3">
    <source>
        <dbReference type="ARBA" id="ARBA00022989"/>
    </source>
</evidence>
<evidence type="ECO:0000313" key="6">
    <source>
        <dbReference type="EMBL" id="MET3790294.1"/>
    </source>
</evidence>